<keyword evidence="5 7" id="KW-0408">Iron</keyword>
<dbReference type="Proteomes" id="UP000436858">
    <property type="component" value="Unassembled WGS sequence"/>
</dbReference>
<keyword evidence="4" id="KW-0560">Oxidoreductase</keyword>
<evidence type="ECO:0000313" key="13">
    <source>
        <dbReference type="EMBL" id="UYU71999.1"/>
    </source>
</evidence>
<comment type="function">
    <text evidence="8">Iron-storage protein.</text>
</comment>
<dbReference type="GO" id="GO:0008199">
    <property type="term" value="F:ferric iron binding"/>
    <property type="evidence" value="ECO:0007669"/>
    <property type="project" value="InterPro"/>
</dbReference>
<gene>
    <name evidence="12" type="ORF">DW011_06335</name>
    <name evidence="10" type="ORF">GAN75_23215</name>
    <name evidence="11" type="ORF">GAN91_15390</name>
    <name evidence="13" type="ORF">KQP59_02470</name>
</gene>
<reference evidence="15 16" key="2">
    <citation type="journal article" date="2019" name="Nat. Med.">
        <title>A library of human gut bacterial isolates paired with longitudinal multiomics data enables mechanistic microbiome research.</title>
        <authorList>
            <person name="Poyet M."/>
            <person name="Groussin M."/>
            <person name="Gibbons S.M."/>
            <person name="Avila-Pacheco J."/>
            <person name="Jiang X."/>
            <person name="Kearney S.M."/>
            <person name="Perrotta A.R."/>
            <person name="Berdy B."/>
            <person name="Zhao S."/>
            <person name="Lieberman T.D."/>
            <person name="Swanson P.K."/>
            <person name="Smith M."/>
            <person name="Roesemann S."/>
            <person name="Alexander J.E."/>
            <person name="Rich S.A."/>
            <person name="Livny J."/>
            <person name="Vlamakis H."/>
            <person name="Clish C."/>
            <person name="Bullock K."/>
            <person name="Deik A."/>
            <person name="Scott J."/>
            <person name="Pierce K.A."/>
            <person name="Xavier R.J."/>
            <person name="Alm E.J."/>
        </authorList>
    </citation>
    <scope>NUCLEOTIDE SEQUENCE [LARGE SCALE GENOMIC DNA]</scope>
    <source>
        <strain evidence="10 15">BIOML-A160</strain>
        <strain evidence="11 16">BIOML-A162</strain>
    </source>
</reference>
<reference evidence="12 14" key="1">
    <citation type="submission" date="2018-08" db="EMBL/GenBank/DDBJ databases">
        <title>A genome reference for cultivated species of the human gut microbiota.</title>
        <authorList>
            <person name="Zou Y."/>
            <person name="Xue W."/>
            <person name="Luo G."/>
        </authorList>
    </citation>
    <scope>NUCLEOTIDE SEQUENCE [LARGE SCALE GENOMIC DNA]</scope>
    <source>
        <strain evidence="12 14">AF37-12</strain>
    </source>
</reference>
<protein>
    <recommendedName>
        <fullName evidence="8">Ferritin</fullName>
        <ecNumber evidence="8">1.16.3.2</ecNumber>
    </recommendedName>
</protein>
<evidence type="ECO:0000313" key="11">
    <source>
        <dbReference type="EMBL" id="KAB4480431.1"/>
    </source>
</evidence>
<dbReference type="PANTHER" id="PTHR11431">
    <property type="entry name" value="FERRITIN"/>
    <property type="match status" value="1"/>
</dbReference>
<dbReference type="EMBL" id="CP083681">
    <property type="protein sequence ID" value="UYU71999.1"/>
    <property type="molecule type" value="Genomic_DNA"/>
</dbReference>
<dbReference type="SUPFAM" id="SSF47240">
    <property type="entry name" value="Ferritin-like"/>
    <property type="match status" value="1"/>
</dbReference>
<evidence type="ECO:0000256" key="7">
    <source>
        <dbReference type="PIRSR" id="PIRSR601519-1"/>
    </source>
</evidence>
<dbReference type="GO" id="GO:0004322">
    <property type="term" value="F:ferroxidase activity"/>
    <property type="evidence" value="ECO:0007669"/>
    <property type="project" value="TreeGrafter"/>
</dbReference>
<dbReference type="GeneID" id="75113227"/>
<evidence type="ECO:0000256" key="6">
    <source>
        <dbReference type="ARBA" id="ARBA00054546"/>
    </source>
</evidence>
<dbReference type="InterPro" id="IPR009078">
    <property type="entry name" value="Ferritin-like_SF"/>
</dbReference>
<dbReference type="GO" id="GO:0008198">
    <property type="term" value="F:ferrous iron binding"/>
    <property type="evidence" value="ECO:0007669"/>
    <property type="project" value="TreeGrafter"/>
</dbReference>
<dbReference type="EMBL" id="WCRW01000022">
    <property type="protein sequence ID" value="KAB4451337.1"/>
    <property type="molecule type" value="Genomic_DNA"/>
</dbReference>
<organism evidence="10 15">
    <name type="scientific">Bacteroides thetaiotaomicron</name>
    <dbReference type="NCBI Taxonomy" id="818"/>
    <lineage>
        <taxon>Bacteria</taxon>
        <taxon>Pseudomonadati</taxon>
        <taxon>Bacteroidota</taxon>
        <taxon>Bacteroidia</taxon>
        <taxon>Bacteroidales</taxon>
        <taxon>Bacteroidaceae</taxon>
        <taxon>Bacteroides</taxon>
    </lineage>
</organism>
<dbReference type="Gene3D" id="1.20.1260.10">
    <property type="match status" value="1"/>
</dbReference>
<reference evidence="13" key="3">
    <citation type="submission" date="2021-06" db="EMBL/GenBank/DDBJ databases">
        <title>Interrogation of the integrated mobile genetic elements in gut-associated Bacteroides with a consensus prediction approach.</title>
        <authorList>
            <person name="Campbell D.E."/>
            <person name="Leigh J.R."/>
            <person name="Kim T."/>
            <person name="England W."/>
            <person name="Whitaker R.J."/>
            <person name="Degnan P.H."/>
        </authorList>
    </citation>
    <scope>NUCLEOTIDE SEQUENCE</scope>
    <source>
        <strain evidence="13">VPI-BTDOT2</strain>
    </source>
</reference>
<dbReference type="KEGG" id="btho:Btheta7330_01633"/>
<feature type="binding site" evidence="7">
    <location>
        <position position="93"/>
    </location>
    <ligand>
        <name>Fe cation</name>
        <dbReference type="ChEBI" id="CHEBI:24875"/>
        <label>1</label>
    </ligand>
</feature>
<keyword evidence="3 7" id="KW-0479">Metal-binding</keyword>
<proteinExistence type="inferred from homology"/>
<evidence type="ECO:0000256" key="8">
    <source>
        <dbReference type="RuleBase" id="RU361145"/>
    </source>
</evidence>
<feature type="binding site" evidence="7">
    <location>
        <position position="126"/>
    </location>
    <ligand>
        <name>Fe cation</name>
        <dbReference type="ChEBI" id="CHEBI:24875"/>
        <label>1</label>
    </ligand>
</feature>
<dbReference type="CDD" id="cd01055">
    <property type="entry name" value="Nonheme_Ferritin"/>
    <property type="match status" value="1"/>
</dbReference>
<name>A0A0P0ESW6_BACT4</name>
<accession>A0A0P0ESW6</accession>
<evidence type="ECO:0000256" key="4">
    <source>
        <dbReference type="ARBA" id="ARBA00023002"/>
    </source>
</evidence>
<dbReference type="PROSITE" id="PS50905">
    <property type="entry name" value="FERRITIN_LIKE"/>
    <property type="match status" value="1"/>
</dbReference>
<dbReference type="EC" id="1.16.3.2" evidence="8"/>
<dbReference type="EMBL" id="QROV01000005">
    <property type="protein sequence ID" value="RHL62460.1"/>
    <property type="molecule type" value="Genomic_DNA"/>
</dbReference>
<keyword evidence="8" id="KW-0963">Cytoplasm</keyword>
<feature type="binding site" evidence="7">
    <location>
        <position position="16"/>
    </location>
    <ligand>
        <name>Fe cation</name>
        <dbReference type="ChEBI" id="CHEBI:24875"/>
        <label>1</label>
    </ligand>
</feature>
<evidence type="ECO:0000256" key="3">
    <source>
        <dbReference type="ARBA" id="ARBA00022723"/>
    </source>
</evidence>
<keyword evidence="2 8" id="KW-0409">Iron storage</keyword>
<sequence length="160" mass="18224">MTENLQKALNGQITAELWSANLYLSMSFYLEKEGFSGMARWMRKQSAEETGHACAIAEYMAKREAEAKVDKVDVVPQGWGSPTEVFEHALEHERHVSRLIDELVHLASEEKDNATRDFLWGFVREQVEEEANFLNIVNLMKKAGESGILFMDAKLGERQS</sequence>
<evidence type="ECO:0000259" key="9">
    <source>
        <dbReference type="PROSITE" id="PS50905"/>
    </source>
</evidence>
<evidence type="ECO:0000313" key="15">
    <source>
        <dbReference type="Proteomes" id="UP000436825"/>
    </source>
</evidence>
<dbReference type="Proteomes" id="UP000436825">
    <property type="component" value="Unassembled WGS sequence"/>
</dbReference>
<dbReference type="AlphaFoldDB" id="A0A0P0ESW6"/>
<dbReference type="InterPro" id="IPR009040">
    <property type="entry name" value="Ferritin-like_diiron"/>
</dbReference>
<evidence type="ECO:0000256" key="2">
    <source>
        <dbReference type="ARBA" id="ARBA00022434"/>
    </source>
</evidence>
<feature type="domain" description="Ferritin-like diiron" evidence="9">
    <location>
        <begin position="1"/>
        <end position="144"/>
    </location>
</feature>
<comment type="function">
    <text evidence="6">May alleviate iron toxicity in the presence of oxygen.</text>
</comment>
<evidence type="ECO:0000256" key="5">
    <source>
        <dbReference type="ARBA" id="ARBA00023004"/>
    </source>
</evidence>
<dbReference type="PANTHER" id="PTHR11431:SF127">
    <property type="entry name" value="BACTERIAL NON-HEME FERRITIN"/>
    <property type="match status" value="1"/>
</dbReference>
<dbReference type="GO" id="GO:0005829">
    <property type="term" value="C:cytosol"/>
    <property type="evidence" value="ECO:0007669"/>
    <property type="project" value="TreeGrafter"/>
</dbReference>
<feature type="binding site" evidence="7">
    <location>
        <position position="52"/>
    </location>
    <ligand>
        <name>Fe cation</name>
        <dbReference type="ChEBI" id="CHEBI:24875"/>
        <label>1</label>
    </ligand>
</feature>
<dbReference type="GO" id="GO:0006879">
    <property type="term" value="P:intracellular iron ion homeostasis"/>
    <property type="evidence" value="ECO:0007669"/>
    <property type="project" value="UniProtKB-KW"/>
</dbReference>
<comment type="similarity">
    <text evidence="1 8">Belongs to the ferritin family. Prokaryotic subfamily.</text>
</comment>
<evidence type="ECO:0000313" key="10">
    <source>
        <dbReference type="EMBL" id="KAB4451337.1"/>
    </source>
</evidence>
<dbReference type="InterPro" id="IPR001519">
    <property type="entry name" value="Ferritin"/>
</dbReference>
<evidence type="ECO:0000313" key="16">
    <source>
        <dbReference type="Proteomes" id="UP000436858"/>
    </source>
</evidence>
<dbReference type="FunFam" id="1.20.1260.10:FF:000001">
    <property type="entry name" value="Non-heme ferritin"/>
    <property type="match status" value="1"/>
</dbReference>
<comment type="catalytic activity">
    <reaction evidence="8">
        <text>4 Fe(2+) + O2 + 6 H2O = 4 iron(III) oxide-hydroxide + 12 H(+)</text>
        <dbReference type="Rhea" id="RHEA:11972"/>
        <dbReference type="ChEBI" id="CHEBI:15377"/>
        <dbReference type="ChEBI" id="CHEBI:15378"/>
        <dbReference type="ChEBI" id="CHEBI:15379"/>
        <dbReference type="ChEBI" id="CHEBI:29033"/>
        <dbReference type="ChEBI" id="CHEBI:78619"/>
        <dbReference type="EC" id="1.16.3.2"/>
    </reaction>
</comment>
<evidence type="ECO:0000313" key="14">
    <source>
        <dbReference type="Proteomes" id="UP000283616"/>
    </source>
</evidence>
<comment type="subcellular location">
    <subcellularLocation>
        <location evidence="8">Cytoplasm</location>
    </subcellularLocation>
</comment>
<dbReference type="GO" id="GO:0042802">
    <property type="term" value="F:identical protein binding"/>
    <property type="evidence" value="ECO:0007669"/>
    <property type="project" value="UniProtKB-ARBA"/>
</dbReference>
<evidence type="ECO:0000256" key="1">
    <source>
        <dbReference type="ARBA" id="ARBA00006950"/>
    </source>
</evidence>
<dbReference type="InterPro" id="IPR008331">
    <property type="entry name" value="Ferritin_DPS_dom"/>
</dbReference>
<feature type="binding site" evidence="7">
    <location>
        <position position="49"/>
    </location>
    <ligand>
        <name>Fe cation</name>
        <dbReference type="ChEBI" id="CHEBI:24875"/>
        <label>1</label>
    </ligand>
</feature>
<dbReference type="EMBL" id="WCRY01000014">
    <property type="protein sequence ID" value="KAB4480431.1"/>
    <property type="molecule type" value="Genomic_DNA"/>
</dbReference>
<dbReference type="Proteomes" id="UP001156216">
    <property type="component" value="Chromosome"/>
</dbReference>
<dbReference type="Pfam" id="PF00210">
    <property type="entry name" value="Ferritin"/>
    <property type="match status" value="1"/>
</dbReference>
<dbReference type="RefSeq" id="WP_004308118.1">
    <property type="nucleotide sequence ID" value="NZ_CAXSMB010000046.1"/>
</dbReference>
<dbReference type="InterPro" id="IPR012347">
    <property type="entry name" value="Ferritin-like"/>
</dbReference>
<evidence type="ECO:0000313" key="12">
    <source>
        <dbReference type="EMBL" id="RHL62460.1"/>
    </source>
</evidence>
<dbReference type="Proteomes" id="UP000283616">
    <property type="component" value="Unassembled WGS sequence"/>
</dbReference>
<dbReference type="InterPro" id="IPR041719">
    <property type="entry name" value="Ferritin_prok"/>
</dbReference>
<dbReference type="GO" id="GO:0006826">
    <property type="term" value="P:iron ion transport"/>
    <property type="evidence" value="ECO:0007669"/>
    <property type="project" value="InterPro"/>
</dbReference>